<proteinExistence type="predicted"/>
<gene>
    <name evidence="1" type="ORF">SAMN05661053_0670</name>
</gene>
<sequence>MEQNKDIADIQAAEATFQKKKKFILCYHSFSVNNFKKASVQIRKLAEAAGSPISIAVIPAFGAAPESEAEQFREELDKFVKEGYEIMLHGARHRADLSLNRSIAGKLALLVSNNEAEFAGIDERFTQALLKRSLALWKAHGNGKPSGFIPPIWFGNKYLKEQALEIFDYYEDFHGIYQKVKGNIKKTNSATLSFSILPTPILGIAQTYACLRMLLPGGVHRLVFHDKDFRTIGEKRILNMVRYISTLREKIMYKDL</sequence>
<dbReference type="InterPro" id="IPR011330">
    <property type="entry name" value="Glyco_hydro/deAcase_b/a-brl"/>
</dbReference>
<dbReference type="GO" id="GO:0005975">
    <property type="term" value="P:carbohydrate metabolic process"/>
    <property type="evidence" value="ECO:0007669"/>
    <property type="project" value="InterPro"/>
</dbReference>
<reference evidence="1 2" key="1">
    <citation type="submission" date="2017-08" db="EMBL/GenBank/DDBJ databases">
        <authorList>
            <person name="de Groot N.N."/>
        </authorList>
    </citation>
    <scope>NUCLEOTIDE SEQUENCE [LARGE SCALE GENOMIC DNA]</scope>
    <source>
        <strain evidence="1 2">HM2</strain>
    </source>
</reference>
<organism evidence="1 2">
    <name type="scientific">Fibrobacter succinogenes</name>
    <name type="common">Bacteroides succinogenes</name>
    <dbReference type="NCBI Taxonomy" id="833"/>
    <lineage>
        <taxon>Bacteria</taxon>
        <taxon>Pseudomonadati</taxon>
        <taxon>Fibrobacterota</taxon>
        <taxon>Fibrobacteria</taxon>
        <taxon>Fibrobacterales</taxon>
        <taxon>Fibrobacteraceae</taxon>
        <taxon>Fibrobacter</taxon>
    </lineage>
</organism>
<evidence type="ECO:0000313" key="2">
    <source>
        <dbReference type="Proteomes" id="UP000255423"/>
    </source>
</evidence>
<dbReference type="CDD" id="cd11374">
    <property type="entry name" value="CE4_u10"/>
    <property type="match status" value="1"/>
</dbReference>
<dbReference type="SUPFAM" id="SSF88713">
    <property type="entry name" value="Glycoside hydrolase/deacetylase"/>
    <property type="match status" value="1"/>
</dbReference>
<evidence type="ECO:0008006" key="3">
    <source>
        <dbReference type="Google" id="ProtNLM"/>
    </source>
</evidence>
<dbReference type="Pfam" id="PF10096">
    <property type="entry name" value="DUF2334"/>
    <property type="match status" value="1"/>
</dbReference>
<evidence type="ECO:0000313" key="1">
    <source>
        <dbReference type="EMBL" id="SUQ19438.1"/>
    </source>
</evidence>
<protein>
    <recommendedName>
        <fullName evidence="3">DUF2334 domain-containing protein</fullName>
    </recommendedName>
</protein>
<dbReference type="InterPro" id="IPR018763">
    <property type="entry name" value="DUF2334"/>
</dbReference>
<accession>A0A380RV65</accession>
<name>A0A380RV65_FIBSU</name>
<dbReference type="AlphaFoldDB" id="A0A380RV65"/>
<dbReference type="RefSeq" id="WP_015732489.1">
    <property type="nucleotide sequence ID" value="NZ_UHJL01000001.1"/>
</dbReference>
<dbReference type="EMBL" id="UHJL01000001">
    <property type="protein sequence ID" value="SUQ19438.1"/>
    <property type="molecule type" value="Genomic_DNA"/>
</dbReference>
<dbReference type="Proteomes" id="UP000255423">
    <property type="component" value="Unassembled WGS sequence"/>
</dbReference>